<keyword evidence="5" id="KW-0238">DNA-binding</keyword>
<dbReference type="Gene3D" id="1.10.10.10">
    <property type="entry name" value="Winged helix-like DNA-binding domain superfamily/Winged helix DNA-binding domain"/>
    <property type="match status" value="1"/>
</dbReference>
<evidence type="ECO:0000313" key="6">
    <source>
        <dbReference type="Proteomes" id="UP001631949"/>
    </source>
</evidence>
<evidence type="ECO:0000256" key="4">
    <source>
        <dbReference type="SAM" id="Coils"/>
    </source>
</evidence>
<dbReference type="Proteomes" id="UP001631949">
    <property type="component" value="Unassembled WGS sequence"/>
</dbReference>
<evidence type="ECO:0000256" key="3">
    <source>
        <dbReference type="HAMAP-Rule" id="MF_00245"/>
    </source>
</evidence>
<organism evidence="5 6">
    <name type="scientific">Peptococcus simiae</name>
    <dbReference type="NCBI Taxonomy" id="1643805"/>
    <lineage>
        <taxon>Bacteria</taxon>
        <taxon>Bacillati</taxon>
        <taxon>Bacillota</taxon>
        <taxon>Clostridia</taxon>
        <taxon>Eubacteriales</taxon>
        <taxon>Peptococcaceae</taxon>
        <taxon>Peptococcus</taxon>
    </lineage>
</organism>
<proteinExistence type="inferred from homology"/>
<dbReference type="EMBL" id="JBJUVG010000002">
    <property type="protein sequence ID" value="MFM9413122.1"/>
    <property type="molecule type" value="Genomic_DNA"/>
</dbReference>
<dbReference type="HAMAP" id="MF_00245">
    <property type="entry name" value="UPF0122"/>
    <property type="match status" value="1"/>
</dbReference>
<dbReference type="NCBIfam" id="NF045758">
    <property type="entry name" value="YlxM"/>
    <property type="match status" value="1"/>
</dbReference>
<dbReference type="InterPro" id="IPR036388">
    <property type="entry name" value="WH-like_DNA-bd_sf"/>
</dbReference>
<dbReference type="PANTHER" id="PTHR40083">
    <property type="entry name" value="UPF0122 PROTEIN CBO2450/CLC_2298"/>
    <property type="match status" value="1"/>
</dbReference>
<dbReference type="InterPro" id="IPR007394">
    <property type="entry name" value="UPF0122"/>
</dbReference>
<evidence type="ECO:0000313" key="5">
    <source>
        <dbReference type="EMBL" id="MFM9413122.1"/>
    </source>
</evidence>
<protein>
    <recommendedName>
        <fullName evidence="3">UPF0122 protein ACKQTC_01895</fullName>
    </recommendedName>
</protein>
<dbReference type="PANTHER" id="PTHR40083:SF1">
    <property type="entry name" value="UPF0122 PROTEIN YLXM"/>
    <property type="match status" value="1"/>
</dbReference>
<dbReference type="InterPro" id="IPR013324">
    <property type="entry name" value="RNA_pol_sigma_r3/r4-like"/>
</dbReference>
<evidence type="ECO:0000256" key="2">
    <source>
        <dbReference type="ARBA" id="ARBA00024764"/>
    </source>
</evidence>
<feature type="coiled-coil region" evidence="4">
    <location>
        <begin position="51"/>
        <end position="78"/>
    </location>
</feature>
<sequence length="121" mass="13772">MRESLGHLTYITQLFDLYSNLLTKHQRHVFALYNEEDLSLAEIAETTQTSRQAVHNTLQRVEGLLDEYEDKLGLAKKEGLQQAYFNRLQELVEGLAAGDRKHLDEAMEILSILKGGQNDGI</sequence>
<comment type="function">
    <text evidence="2 3">Might take part in the signal recognition particle (SRP) pathway. This is inferred from the conservation of its genetic proximity to ftsY/ffh. May be a regulatory protein.</text>
</comment>
<gene>
    <name evidence="5" type="primary">ylxM</name>
    <name evidence="5" type="ORF">ACKQTC_01895</name>
</gene>
<keyword evidence="6" id="KW-1185">Reference proteome</keyword>
<reference evidence="5 6" key="1">
    <citation type="journal article" date="2016" name="Int. J. Syst. Evol. Microbiol.">
        <title>Peptococcus simiae sp. nov., isolated from rhesus macaque faeces and emended description of the genus Peptococcus.</title>
        <authorList>
            <person name="Shkoporov A.N."/>
            <person name="Efimov B.A."/>
            <person name="Kondova I."/>
            <person name="Ouwerling B."/>
            <person name="Chaplin A.V."/>
            <person name="Shcherbakova V.A."/>
            <person name="Langermans J.A.M."/>
        </authorList>
    </citation>
    <scope>NUCLEOTIDE SEQUENCE [LARGE SCALE GENOMIC DNA]</scope>
    <source>
        <strain evidence="5 6">M108</strain>
    </source>
</reference>
<name>A0ABW9GY67_9FIRM</name>
<keyword evidence="4" id="KW-0175">Coiled coil</keyword>
<dbReference type="RefSeq" id="WP_408976740.1">
    <property type="nucleotide sequence ID" value="NZ_JBJUVG010000002.1"/>
</dbReference>
<dbReference type="InterPro" id="IPR054831">
    <property type="entry name" value="UPF0122_fam_protein"/>
</dbReference>
<accession>A0ABW9GY67</accession>
<dbReference type="Pfam" id="PF04297">
    <property type="entry name" value="UPF0122"/>
    <property type="match status" value="1"/>
</dbReference>
<dbReference type="SUPFAM" id="SSF88659">
    <property type="entry name" value="Sigma3 and sigma4 domains of RNA polymerase sigma factors"/>
    <property type="match status" value="1"/>
</dbReference>
<comment type="similarity">
    <text evidence="1 3">Belongs to the UPF0122 family.</text>
</comment>
<comment type="caution">
    <text evidence="5">The sequence shown here is derived from an EMBL/GenBank/DDBJ whole genome shotgun (WGS) entry which is preliminary data.</text>
</comment>
<evidence type="ECO:0000256" key="1">
    <source>
        <dbReference type="ARBA" id="ARBA00008720"/>
    </source>
</evidence>
<dbReference type="GO" id="GO:0003677">
    <property type="term" value="F:DNA binding"/>
    <property type="evidence" value="ECO:0007669"/>
    <property type="project" value="UniProtKB-KW"/>
</dbReference>